<protein>
    <submittedName>
        <fullName evidence="2">Uncharacterized protein</fullName>
    </submittedName>
</protein>
<sequence length="164" mass="17226">MGKGRRDGVWTGNRGVTKAYATSGFTKAQERTARLGVKEGGLIEPSLPSGGDDYLEDVHDGAPGAPLVAVPPGVGEEDGDGDEHGISTYVIGLAPVDVVMDVYEHGDGEQRAEEDAHGGVLLVVAVVELVGAEPSSWLLLTQFVTMVMVTMHSIPLAEYQLLSL</sequence>
<proteinExistence type="predicted"/>
<feature type="compositionally biased region" description="Low complexity" evidence="1">
    <location>
        <begin position="61"/>
        <end position="74"/>
    </location>
</feature>
<dbReference type="Gramene" id="OB11G22180.1">
    <property type="protein sequence ID" value="OB11G22180.1"/>
    <property type="gene ID" value="OB11G22180"/>
</dbReference>
<reference evidence="2" key="1">
    <citation type="journal article" date="2013" name="Nat. Commun.">
        <title>Whole-genome sequencing of Oryza brachyantha reveals mechanisms underlying Oryza genome evolution.</title>
        <authorList>
            <person name="Chen J."/>
            <person name="Huang Q."/>
            <person name="Gao D."/>
            <person name="Wang J."/>
            <person name="Lang Y."/>
            <person name="Liu T."/>
            <person name="Li B."/>
            <person name="Bai Z."/>
            <person name="Luis Goicoechea J."/>
            <person name="Liang C."/>
            <person name="Chen C."/>
            <person name="Zhang W."/>
            <person name="Sun S."/>
            <person name="Liao Y."/>
            <person name="Zhang X."/>
            <person name="Yang L."/>
            <person name="Song C."/>
            <person name="Wang M."/>
            <person name="Shi J."/>
            <person name="Liu G."/>
            <person name="Liu J."/>
            <person name="Zhou H."/>
            <person name="Zhou W."/>
            <person name="Yu Q."/>
            <person name="An N."/>
            <person name="Chen Y."/>
            <person name="Cai Q."/>
            <person name="Wang B."/>
            <person name="Liu B."/>
            <person name="Min J."/>
            <person name="Huang Y."/>
            <person name="Wu H."/>
            <person name="Li Z."/>
            <person name="Zhang Y."/>
            <person name="Yin Y."/>
            <person name="Song W."/>
            <person name="Jiang J."/>
            <person name="Jackson S.A."/>
            <person name="Wing R.A."/>
            <person name="Wang J."/>
            <person name="Chen M."/>
        </authorList>
    </citation>
    <scope>NUCLEOTIDE SEQUENCE [LARGE SCALE GENOMIC DNA]</scope>
    <source>
        <strain evidence="2">cv. IRGC 101232</strain>
    </source>
</reference>
<evidence type="ECO:0000313" key="2">
    <source>
        <dbReference type="EnsemblPlants" id="OB11G22180.1"/>
    </source>
</evidence>
<reference evidence="2" key="2">
    <citation type="submission" date="2013-04" db="UniProtKB">
        <authorList>
            <consortium name="EnsemblPlants"/>
        </authorList>
    </citation>
    <scope>IDENTIFICATION</scope>
</reference>
<accession>J3N8T2</accession>
<organism evidence="2">
    <name type="scientific">Oryza brachyantha</name>
    <name type="common">malo sina</name>
    <dbReference type="NCBI Taxonomy" id="4533"/>
    <lineage>
        <taxon>Eukaryota</taxon>
        <taxon>Viridiplantae</taxon>
        <taxon>Streptophyta</taxon>
        <taxon>Embryophyta</taxon>
        <taxon>Tracheophyta</taxon>
        <taxon>Spermatophyta</taxon>
        <taxon>Magnoliopsida</taxon>
        <taxon>Liliopsida</taxon>
        <taxon>Poales</taxon>
        <taxon>Poaceae</taxon>
        <taxon>BOP clade</taxon>
        <taxon>Oryzoideae</taxon>
        <taxon>Oryzeae</taxon>
        <taxon>Oryzinae</taxon>
        <taxon>Oryza</taxon>
    </lineage>
</organism>
<feature type="region of interest" description="Disordered" evidence="1">
    <location>
        <begin position="61"/>
        <end position="80"/>
    </location>
</feature>
<evidence type="ECO:0000256" key="1">
    <source>
        <dbReference type="SAM" id="MobiDB-lite"/>
    </source>
</evidence>
<dbReference type="HOGENOM" id="CLU_1621544_0_0_1"/>
<keyword evidence="3" id="KW-1185">Reference proteome</keyword>
<dbReference type="Proteomes" id="UP000006038">
    <property type="component" value="Chromosome 11"/>
</dbReference>
<name>J3N8T2_ORYBR</name>
<dbReference type="EnsemblPlants" id="OB11G22180.1">
    <property type="protein sequence ID" value="OB11G22180.1"/>
    <property type="gene ID" value="OB11G22180"/>
</dbReference>
<dbReference type="AlphaFoldDB" id="J3N8T2"/>
<evidence type="ECO:0000313" key="3">
    <source>
        <dbReference type="Proteomes" id="UP000006038"/>
    </source>
</evidence>